<dbReference type="RefSeq" id="WP_103240786.1">
    <property type="nucleotide sequence ID" value="NZ_JANJZD010000019.1"/>
</dbReference>
<dbReference type="SUPFAM" id="SSF52402">
    <property type="entry name" value="Adenine nucleotide alpha hydrolases-like"/>
    <property type="match status" value="1"/>
</dbReference>
<gene>
    <name evidence="2" type="ORF">AMURIS_03500</name>
</gene>
<organism evidence="2 3">
    <name type="scientific">Acetatifactor muris</name>
    <dbReference type="NCBI Taxonomy" id="879566"/>
    <lineage>
        <taxon>Bacteria</taxon>
        <taxon>Bacillati</taxon>
        <taxon>Bacillota</taxon>
        <taxon>Clostridia</taxon>
        <taxon>Lachnospirales</taxon>
        <taxon>Lachnospiraceae</taxon>
        <taxon>Acetatifactor</taxon>
    </lineage>
</organism>
<dbReference type="Gene3D" id="3.40.50.620">
    <property type="entry name" value="HUPs"/>
    <property type="match status" value="1"/>
</dbReference>
<name>A0A2K4ZJX2_9FIRM</name>
<dbReference type="NCBIfam" id="TIGR03573">
    <property type="entry name" value="WbuX"/>
    <property type="match status" value="1"/>
</dbReference>
<keyword evidence="3" id="KW-1185">Reference proteome</keyword>
<dbReference type="GO" id="GO:0006163">
    <property type="term" value="P:purine nucleotide metabolic process"/>
    <property type="evidence" value="ECO:0007669"/>
    <property type="project" value="UniProtKB-ARBA"/>
</dbReference>
<dbReference type="AlphaFoldDB" id="A0A2K4ZJX2"/>
<evidence type="ECO:0000313" key="2">
    <source>
        <dbReference type="EMBL" id="SOY30769.1"/>
    </source>
</evidence>
<dbReference type="Proteomes" id="UP000236311">
    <property type="component" value="Unassembled WGS sequence"/>
</dbReference>
<dbReference type="InterPro" id="IPR020022">
    <property type="entry name" value="N-acetyl_sugar_amidoTrfase"/>
</dbReference>
<feature type="domain" description="NAD/GMP synthase" evidence="1">
    <location>
        <begin position="65"/>
        <end position="128"/>
    </location>
</feature>
<protein>
    <recommendedName>
        <fullName evidence="1">NAD/GMP synthase domain-containing protein</fullName>
    </recommendedName>
</protein>
<dbReference type="OrthoDB" id="702at2"/>
<accession>A0A2K4ZJX2</accession>
<dbReference type="Pfam" id="PF02540">
    <property type="entry name" value="NAD_synthase"/>
    <property type="match status" value="1"/>
</dbReference>
<evidence type="ECO:0000259" key="1">
    <source>
        <dbReference type="Pfam" id="PF02540"/>
    </source>
</evidence>
<dbReference type="InterPro" id="IPR022310">
    <property type="entry name" value="NAD/GMP_synthase"/>
</dbReference>
<proteinExistence type="predicted"/>
<reference evidence="2 3" key="1">
    <citation type="submission" date="2018-01" db="EMBL/GenBank/DDBJ databases">
        <authorList>
            <person name="Gaut B.S."/>
            <person name="Morton B.R."/>
            <person name="Clegg M.T."/>
            <person name="Duvall M.R."/>
        </authorList>
    </citation>
    <scope>NUCLEOTIDE SEQUENCE [LARGE SCALE GENOMIC DNA]</scope>
    <source>
        <strain evidence="2">GP69</strain>
    </source>
</reference>
<dbReference type="EMBL" id="OFSM01000019">
    <property type="protein sequence ID" value="SOY30769.1"/>
    <property type="molecule type" value="Genomic_DNA"/>
</dbReference>
<evidence type="ECO:0000313" key="3">
    <source>
        <dbReference type="Proteomes" id="UP000236311"/>
    </source>
</evidence>
<dbReference type="InterPro" id="IPR014729">
    <property type="entry name" value="Rossmann-like_a/b/a_fold"/>
</dbReference>
<sequence length="364" mass="42330">MEKIIYCKRCVMNNASDKTIRFNENGYCNYCTDALAEINTTVYFPNENGKEKLKAMLAKIKQENHDKAYDCVMGISGGLDSSYLAYLGYTWGLRILAVHIDDGFDTEISKKNIKRLCDKTGMELRTITPDPEQFNALTLAYMRAGVPNLAIPQDNILFAFLYKTVVDEKLKYFVSGGNFALECILQKDHVFNAMDTVNIRDIHKRFGLKPIDKLQFISSYEKYVNDKLGRAISLRPLNYIDYNRERAFRELYDFCGFEYYGRKHLENILTAFVQTYWYPEKFGVDKRTSHLSSMIVSGQMTREEALKELQEPVYDEVMEEYIGIIKDRLGINDTEFEEIMKAPTHEHEEFRTDKFGKAVRKILN</sequence>